<dbReference type="GeneID" id="102810266"/>
<gene>
    <name evidence="2" type="primary">LOC102810266</name>
</gene>
<dbReference type="RefSeq" id="XP_006814453.1">
    <property type="nucleotide sequence ID" value="XM_006814390.1"/>
</dbReference>
<evidence type="ECO:0000313" key="1">
    <source>
        <dbReference type="Proteomes" id="UP000694865"/>
    </source>
</evidence>
<evidence type="ECO:0000313" key="2">
    <source>
        <dbReference type="RefSeq" id="XP_006814453.1"/>
    </source>
</evidence>
<reference evidence="2" key="1">
    <citation type="submission" date="2025-08" db="UniProtKB">
        <authorList>
            <consortium name="RefSeq"/>
        </authorList>
    </citation>
    <scope>IDENTIFICATION</scope>
    <source>
        <tissue evidence="2">Testes</tissue>
    </source>
</reference>
<organism evidence="1 2">
    <name type="scientific">Saccoglossus kowalevskii</name>
    <name type="common">Acorn worm</name>
    <dbReference type="NCBI Taxonomy" id="10224"/>
    <lineage>
        <taxon>Eukaryota</taxon>
        <taxon>Metazoa</taxon>
        <taxon>Hemichordata</taxon>
        <taxon>Enteropneusta</taxon>
        <taxon>Harrimaniidae</taxon>
        <taxon>Saccoglossus</taxon>
    </lineage>
</organism>
<proteinExistence type="predicted"/>
<name>A0ABM0M362_SACKO</name>
<accession>A0ABM0M362</accession>
<dbReference type="Proteomes" id="UP000694865">
    <property type="component" value="Unplaced"/>
</dbReference>
<keyword evidence="1" id="KW-1185">Reference proteome</keyword>
<protein>
    <submittedName>
        <fullName evidence="2">Uncharacterized protein LOC102810266</fullName>
    </submittedName>
</protein>
<sequence length="126" mass="14140">MIQQTKAAVLHYASTSEKPKGNENWCKWQQDLAMGSATYRPLKKPLPAAVVDTIWPIVEKLSSENLLEGVKNGLTQNANESCHHCLWSYLPKETNHGYDEVRLGFPMAVAHFNSGMNKFNTNFSST</sequence>